<keyword evidence="6" id="KW-1015">Disulfide bond</keyword>
<evidence type="ECO:0000256" key="8">
    <source>
        <dbReference type="ARBA" id="ARBA00023224"/>
    </source>
</evidence>
<dbReference type="InterPro" id="IPR000276">
    <property type="entry name" value="GPCR_Rhodpsn"/>
</dbReference>
<dbReference type="FunFam" id="1.20.1070.10:FF:000017">
    <property type="entry name" value="lysophosphatidic acid receptor 4"/>
    <property type="match status" value="1"/>
</dbReference>
<keyword evidence="8" id="KW-0807">Transducer</keyword>
<dbReference type="SUPFAM" id="SSF81321">
    <property type="entry name" value="Family A G protein-coupled receptor-like"/>
    <property type="match status" value="1"/>
</dbReference>
<evidence type="ECO:0000256" key="7">
    <source>
        <dbReference type="ARBA" id="ARBA00023170"/>
    </source>
</evidence>
<evidence type="ECO:0000256" key="2">
    <source>
        <dbReference type="ARBA" id="ARBA00022692"/>
    </source>
</evidence>
<dbReference type="Pfam" id="PF00001">
    <property type="entry name" value="7tm_1"/>
    <property type="match status" value="1"/>
</dbReference>
<comment type="caution">
    <text evidence="11">The sequence shown here is derived from an EMBL/GenBank/DDBJ whole genome shotgun (WGS) entry which is preliminary data.</text>
</comment>
<evidence type="ECO:0000256" key="6">
    <source>
        <dbReference type="ARBA" id="ARBA00023157"/>
    </source>
</evidence>
<evidence type="ECO:0000256" key="5">
    <source>
        <dbReference type="ARBA" id="ARBA00023136"/>
    </source>
</evidence>
<feature type="transmembrane region" description="Helical" evidence="9">
    <location>
        <begin position="66"/>
        <end position="87"/>
    </location>
</feature>
<dbReference type="PRINTS" id="PR01157">
    <property type="entry name" value="P2YPURNOCPTR"/>
</dbReference>
<dbReference type="GO" id="GO:0016020">
    <property type="term" value="C:membrane"/>
    <property type="evidence" value="ECO:0007669"/>
    <property type="project" value="UniProtKB-SubCell"/>
</dbReference>
<feature type="transmembrane region" description="Helical" evidence="9">
    <location>
        <begin position="32"/>
        <end position="54"/>
    </location>
</feature>
<feature type="transmembrane region" description="Helical" evidence="9">
    <location>
        <begin position="107"/>
        <end position="127"/>
    </location>
</feature>
<evidence type="ECO:0000256" key="4">
    <source>
        <dbReference type="ARBA" id="ARBA00023040"/>
    </source>
</evidence>
<dbReference type="GO" id="GO:0008188">
    <property type="term" value="F:neuropeptide receptor activity"/>
    <property type="evidence" value="ECO:0007669"/>
    <property type="project" value="InterPro"/>
</dbReference>
<keyword evidence="7" id="KW-0675">Receptor</keyword>
<feature type="domain" description="G-protein coupled receptors family 1 profile" evidence="10">
    <location>
        <begin position="44"/>
        <end position="297"/>
    </location>
</feature>
<dbReference type="AlphaFoldDB" id="A0A401P136"/>
<comment type="subcellular location">
    <subcellularLocation>
        <location evidence="1">Membrane</location>
        <topology evidence="1">Multi-pass membrane protein</topology>
    </subcellularLocation>
</comment>
<sequence length="342" mass="38720">MGENSSVSLTAAPANWTYCKVNKDFTSQLLPAVYSIVFIVGFLGNCCVLVSMWLSRRKWSSLTVFLFNLGLADLLYVTTLPFLVVYYVNRRRWVFGKVFCRITRLLFHLNLSGSIGFLTCISVQRYLGIVHPMRMMGKWKLRHSVLVSALVWGLVLTQTSVDLHFTKTNANATICFDSAMNEELPGYINYNLALSVTAFVIPFLIILGCYSHVVFVLIRNHGVDQDLRSRCLRLVLIVTVLFSFCFTPYHFLRNANLIARHFQVQGQCIQSFKDIYLVYQVSRALASLNSAINPLVYLLAGDDVKTRVEKFGKKMSRSLSSVANIQAQHLSQGQKRTLLSSL</sequence>
<dbReference type="Gene3D" id="1.20.1070.10">
    <property type="entry name" value="Rhodopsin 7-helix transmembrane proteins"/>
    <property type="match status" value="1"/>
</dbReference>
<keyword evidence="5 9" id="KW-0472">Membrane</keyword>
<evidence type="ECO:0000313" key="11">
    <source>
        <dbReference type="EMBL" id="GCB66820.1"/>
    </source>
</evidence>
<evidence type="ECO:0000313" key="12">
    <source>
        <dbReference type="Proteomes" id="UP000288216"/>
    </source>
</evidence>
<dbReference type="OrthoDB" id="9936719at2759"/>
<keyword evidence="4" id="KW-0297">G-protein coupled receptor</keyword>
<feature type="transmembrane region" description="Helical" evidence="9">
    <location>
        <begin position="230"/>
        <end position="252"/>
    </location>
</feature>
<dbReference type="PRINTS" id="PR00237">
    <property type="entry name" value="GPCRRHODOPSN"/>
</dbReference>
<evidence type="ECO:0000256" key="1">
    <source>
        <dbReference type="ARBA" id="ARBA00004141"/>
    </source>
</evidence>
<proteinExistence type="predicted"/>
<dbReference type="InterPro" id="IPR027294">
    <property type="entry name" value="NPS_rcpt"/>
</dbReference>
<dbReference type="EMBL" id="BFAA01007043">
    <property type="protein sequence ID" value="GCB66820.1"/>
    <property type="molecule type" value="Genomic_DNA"/>
</dbReference>
<accession>A0A401P136</accession>
<feature type="transmembrane region" description="Helical" evidence="9">
    <location>
        <begin position="192"/>
        <end position="218"/>
    </location>
</feature>
<dbReference type="PANTHER" id="PTHR24244:SF0">
    <property type="entry name" value="G-PROTEIN COUPLED RECEPTORS FAMILY 1 PROFILE DOMAIN-CONTAINING PROTEIN"/>
    <property type="match status" value="1"/>
</dbReference>
<dbReference type="PANTHER" id="PTHR24244">
    <property type="entry name" value="NEUROPEPTIDE S RECEPTOR"/>
    <property type="match status" value="1"/>
</dbReference>
<evidence type="ECO:0000256" key="9">
    <source>
        <dbReference type="SAM" id="Phobius"/>
    </source>
</evidence>
<organism evidence="11 12">
    <name type="scientific">Scyliorhinus torazame</name>
    <name type="common">Cloudy catshark</name>
    <name type="synonym">Catulus torazame</name>
    <dbReference type="NCBI Taxonomy" id="75743"/>
    <lineage>
        <taxon>Eukaryota</taxon>
        <taxon>Metazoa</taxon>
        <taxon>Chordata</taxon>
        <taxon>Craniata</taxon>
        <taxon>Vertebrata</taxon>
        <taxon>Chondrichthyes</taxon>
        <taxon>Elasmobranchii</taxon>
        <taxon>Galeomorphii</taxon>
        <taxon>Galeoidea</taxon>
        <taxon>Carcharhiniformes</taxon>
        <taxon>Scyliorhinidae</taxon>
        <taxon>Scyliorhinus</taxon>
    </lineage>
</organism>
<reference evidence="11 12" key="1">
    <citation type="journal article" date="2018" name="Nat. Ecol. Evol.">
        <title>Shark genomes provide insights into elasmobranch evolution and the origin of vertebrates.</title>
        <authorList>
            <person name="Hara Y"/>
            <person name="Yamaguchi K"/>
            <person name="Onimaru K"/>
            <person name="Kadota M"/>
            <person name="Koyanagi M"/>
            <person name="Keeley SD"/>
            <person name="Tatsumi K"/>
            <person name="Tanaka K"/>
            <person name="Motone F"/>
            <person name="Kageyama Y"/>
            <person name="Nozu R"/>
            <person name="Adachi N"/>
            <person name="Nishimura O"/>
            <person name="Nakagawa R"/>
            <person name="Tanegashima C"/>
            <person name="Kiyatake I"/>
            <person name="Matsumoto R"/>
            <person name="Murakumo K"/>
            <person name="Nishida K"/>
            <person name="Terakita A"/>
            <person name="Kuratani S"/>
            <person name="Sato K"/>
            <person name="Hyodo S Kuraku.S."/>
        </authorList>
    </citation>
    <scope>NUCLEOTIDE SEQUENCE [LARGE SCALE GENOMIC DNA]</scope>
</reference>
<dbReference type="OMA" id="IIGCYCH"/>
<dbReference type="PROSITE" id="PS50262">
    <property type="entry name" value="G_PROTEIN_RECEP_F1_2"/>
    <property type="match status" value="1"/>
</dbReference>
<evidence type="ECO:0000256" key="3">
    <source>
        <dbReference type="ARBA" id="ARBA00022989"/>
    </source>
</evidence>
<dbReference type="InterPro" id="IPR017452">
    <property type="entry name" value="GPCR_Rhodpsn_7TM"/>
</dbReference>
<dbReference type="Proteomes" id="UP000288216">
    <property type="component" value="Unassembled WGS sequence"/>
</dbReference>
<gene>
    <name evidence="11" type="ORF">scyTo_0013621</name>
</gene>
<protein>
    <recommendedName>
        <fullName evidence="10">G-protein coupled receptors family 1 profile domain-containing protein</fullName>
    </recommendedName>
</protein>
<name>A0A401P136_SCYTO</name>
<evidence type="ECO:0000259" key="10">
    <source>
        <dbReference type="PROSITE" id="PS50262"/>
    </source>
</evidence>
<keyword evidence="2 9" id="KW-0812">Transmembrane</keyword>
<keyword evidence="12" id="KW-1185">Reference proteome</keyword>
<keyword evidence="3 9" id="KW-1133">Transmembrane helix</keyword>